<dbReference type="PANTHER" id="PTHR43245">
    <property type="entry name" value="BIFUNCTIONAL POLYMYXIN RESISTANCE PROTEIN ARNA"/>
    <property type="match status" value="1"/>
</dbReference>
<dbReference type="Pfam" id="PF01370">
    <property type="entry name" value="Epimerase"/>
    <property type="match status" value="1"/>
</dbReference>
<sequence>MSDWRGRRVLVTGHTGFKGGWLCLLLEELGAEVTGFALPPPTVPSLFESAGIGAGLTSVIGDVRDLAAVEAVVRQAAPEVVFHLAAQPLVRYSYDNPVETYATNVMGTVHVLEAVRQAGGVRAVVAVTSDKCYENREWVWPYRESDPMGGHDPYSSSKGAAELVIAAYRSSYFESGDAPKLASVRAGNVIGGGDWSVDRLIPDLVRAFEAGEAPVIRSPASVRPWQHVLEALVGYLAIADRLHAGDASFADAWNFGPADEDARPVAWIADRMAQAWGVAGDWGTFDGPIPHEAGLLKLDCAKARAALGWRPTLTLAEALESIVQWHKSVGGGASARDVTLAQIRDFLARQTTFERAAA</sequence>
<accession>A0ABT9A2D8</accession>
<protein>
    <submittedName>
        <fullName evidence="2">CDP-glucose 4,6-dehydratase</fullName>
        <ecNumber evidence="2">4.2.1.45</ecNumber>
    </submittedName>
</protein>
<reference evidence="2" key="1">
    <citation type="submission" date="2023-07" db="EMBL/GenBank/DDBJ databases">
        <authorList>
            <person name="Kim M.K."/>
        </authorList>
    </citation>
    <scope>NUCLEOTIDE SEQUENCE</scope>
    <source>
        <strain evidence="2">CA1-15</strain>
    </source>
</reference>
<keyword evidence="3" id="KW-1185">Reference proteome</keyword>
<dbReference type="InterPro" id="IPR020904">
    <property type="entry name" value="Sc_DH/Rdtase_CS"/>
</dbReference>
<evidence type="ECO:0000313" key="3">
    <source>
        <dbReference type="Proteomes" id="UP001176468"/>
    </source>
</evidence>
<dbReference type="RefSeq" id="WP_304562449.1">
    <property type="nucleotide sequence ID" value="NZ_JAUQSZ010000012.1"/>
</dbReference>
<dbReference type="InterPro" id="IPR036291">
    <property type="entry name" value="NAD(P)-bd_dom_sf"/>
</dbReference>
<proteinExistence type="predicted"/>
<dbReference type="EMBL" id="JAUQSZ010000012">
    <property type="protein sequence ID" value="MDO7844001.1"/>
    <property type="molecule type" value="Genomic_DNA"/>
</dbReference>
<dbReference type="PROSITE" id="PS00061">
    <property type="entry name" value="ADH_SHORT"/>
    <property type="match status" value="1"/>
</dbReference>
<evidence type="ECO:0000313" key="2">
    <source>
        <dbReference type="EMBL" id="MDO7844001.1"/>
    </source>
</evidence>
<dbReference type="CDD" id="cd05252">
    <property type="entry name" value="CDP_GD_SDR_e"/>
    <property type="match status" value="1"/>
</dbReference>
<keyword evidence="2" id="KW-0456">Lyase</keyword>
<dbReference type="Gene3D" id="3.90.25.10">
    <property type="entry name" value="UDP-galactose 4-epimerase, domain 1"/>
    <property type="match status" value="1"/>
</dbReference>
<dbReference type="InterPro" id="IPR013445">
    <property type="entry name" value="CDP_4_6_deHydtase"/>
</dbReference>
<dbReference type="EC" id="4.2.1.45" evidence="2"/>
<dbReference type="NCBIfam" id="TIGR02622">
    <property type="entry name" value="CDP_4_6_dhtase"/>
    <property type="match status" value="1"/>
</dbReference>
<dbReference type="Gene3D" id="3.40.50.720">
    <property type="entry name" value="NAD(P)-binding Rossmann-like Domain"/>
    <property type="match status" value="1"/>
</dbReference>
<dbReference type="InterPro" id="IPR001509">
    <property type="entry name" value="Epimerase_deHydtase"/>
</dbReference>
<name>A0ABT9A2D8_9SPHN</name>
<dbReference type="GO" id="GO:0047733">
    <property type="term" value="F:CDP-glucose 4,6-dehydratase activity"/>
    <property type="evidence" value="ECO:0007669"/>
    <property type="project" value="UniProtKB-EC"/>
</dbReference>
<comment type="caution">
    <text evidence="2">The sequence shown here is derived from an EMBL/GenBank/DDBJ whole genome shotgun (WGS) entry which is preliminary data.</text>
</comment>
<gene>
    <name evidence="2" type="primary">rfbG</name>
    <name evidence="2" type="ORF">Q5H94_16860</name>
</gene>
<dbReference type="SUPFAM" id="SSF51735">
    <property type="entry name" value="NAD(P)-binding Rossmann-fold domains"/>
    <property type="match status" value="1"/>
</dbReference>
<evidence type="ECO:0000259" key="1">
    <source>
        <dbReference type="Pfam" id="PF01370"/>
    </source>
</evidence>
<feature type="domain" description="NAD-dependent epimerase/dehydratase" evidence="1">
    <location>
        <begin position="9"/>
        <end position="246"/>
    </location>
</feature>
<dbReference type="Proteomes" id="UP001176468">
    <property type="component" value="Unassembled WGS sequence"/>
</dbReference>
<organism evidence="2 3">
    <name type="scientific">Sphingomonas immobilis</name>
    <dbReference type="NCBI Taxonomy" id="3063997"/>
    <lineage>
        <taxon>Bacteria</taxon>
        <taxon>Pseudomonadati</taxon>
        <taxon>Pseudomonadota</taxon>
        <taxon>Alphaproteobacteria</taxon>
        <taxon>Sphingomonadales</taxon>
        <taxon>Sphingomonadaceae</taxon>
        <taxon>Sphingomonas</taxon>
    </lineage>
</organism>
<dbReference type="InterPro" id="IPR050177">
    <property type="entry name" value="Lipid_A_modif_metabolic_enz"/>
</dbReference>
<dbReference type="PANTHER" id="PTHR43245:SF10">
    <property type="entry name" value="SUGAR DEHYDRATASE_EPIMERASE YFNG-RELATED"/>
    <property type="match status" value="1"/>
</dbReference>